<evidence type="ECO:0000256" key="5">
    <source>
        <dbReference type="ARBA" id="ARBA00049650"/>
    </source>
</evidence>
<organism evidence="8 9">
    <name type="scientific">Xenopus laevis</name>
    <name type="common">African clawed frog</name>
    <dbReference type="NCBI Taxonomy" id="8355"/>
    <lineage>
        <taxon>Eukaryota</taxon>
        <taxon>Metazoa</taxon>
        <taxon>Chordata</taxon>
        <taxon>Craniata</taxon>
        <taxon>Vertebrata</taxon>
        <taxon>Euteleostomi</taxon>
        <taxon>Amphibia</taxon>
        <taxon>Batrachia</taxon>
        <taxon>Anura</taxon>
        <taxon>Pipoidea</taxon>
        <taxon>Pipidae</taxon>
        <taxon>Xenopodinae</taxon>
        <taxon>Xenopus</taxon>
        <taxon>Xenopus</taxon>
    </lineage>
</organism>
<evidence type="ECO:0000256" key="6">
    <source>
        <dbReference type="SAM" id="MobiDB-lite"/>
    </source>
</evidence>
<feature type="transmembrane region" description="Helical" evidence="7">
    <location>
        <begin position="41"/>
        <end position="61"/>
    </location>
</feature>
<dbReference type="PANTHER" id="PTHR15296">
    <property type="entry name" value="MEMBRANE-ASSOCIATED PROTEIN MAP17"/>
    <property type="match status" value="1"/>
</dbReference>
<sequence>MNKALRRSYMRARYVGRGICSLVKVPSAAVRWCSLLPGTPLTTIMSTLCSVVIGLILVFSAMAQGTNRASSVGNSYTLQPWLLGLTAVVVFLFIVFVLLLVNRMWFKKKKQGSIEENPKEERVEINAYENKAMEKDDDDEEKDSKITAM</sequence>
<feature type="transmembrane region" description="Helical" evidence="7">
    <location>
        <begin position="81"/>
        <end position="101"/>
    </location>
</feature>
<evidence type="ECO:0000256" key="4">
    <source>
        <dbReference type="ARBA" id="ARBA00023136"/>
    </source>
</evidence>
<dbReference type="InterPro" id="IPR031627">
    <property type="entry name" value="PDZK1IP1/SMIM24"/>
</dbReference>
<evidence type="ECO:0000256" key="1">
    <source>
        <dbReference type="ARBA" id="ARBA00004167"/>
    </source>
</evidence>
<dbReference type="Proteomes" id="UP000694892">
    <property type="component" value="Chromosome 1S"/>
</dbReference>
<dbReference type="OMA" id="QGTNRAS"/>
<feature type="region of interest" description="Disordered" evidence="6">
    <location>
        <begin position="126"/>
        <end position="149"/>
    </location>
</feature>
<accession>A0A974DV07</accession>
<name>A0A974DV07_XENLA</name>
<keyword evidence="2 7" id="KW-0812">Transmembrane</keyword>
<proteinExistence type="inferred from homology"/>
<dbReference type="Pfam" id="PF15807">
    <property type="entry name" value="MAP17"/>
    <property type="match status" value="1"/>
</dbReference>
<dbReference type="AlphaFoldDB" id="A0A974DV07"/>
<dbReference type="EMBL" id="CM004467">
    <property type="protein sequence ID" value="OCT97491.1"/>
    <property type="molecule type" value="Genomic_DNA"/>
</dbReference>
<dbReference type="PANTHER" id="PTHR15296:SF2">
    <property type="entry name" value="SMALL INTEGRAL MEMBRANE PROTEIN 24"/>
    <property type="match status" value="1"/>
</dbReference>
<evidence type="ECO:0000313" key="9">
    <source>
        <dbReference type="Proteomes" id="UP000694892"/>
    </source>
</evidence>
<comment type="subcellular location">
    <subcellularLocation>
        <location evidence="1">Membrane</location>
        <topology evidence="1">Single-pass membrane protein</topology>
    </subcellularLocation>
</comment>
<evidence type="ECO:0000256" key="2">
    <source>
        <dbReference type="ARBA" id="ARBA00022692"/>
    </source>
</evidence>
<evidence type="ECO:0000313" key="8">
    <source>
        <dbReference type="EMBL" id="OCT97491.1"/>
    </source>
</evidence>
<comment type="similarity">
    <text evidence="5">Belongs to the PDZK1-interacting protein 1/SMIM24 family.</text>
</comment>
<protein>
    <submittedName>
        <fullName evidence="8">Uncharacterized protein</fullName>
    </submittedName>
</protein>
<keyword evidence="4 7" id="KW-0472">Membrane</keyword>
<gene>
    <name evidence="8" type="ORF">XELAEV_18009718mg</name>
</gene>
<evidence type="ECO:0000256" key="3">
    <source>
        <dbReference type="ARBA" id="ARBA00022989"/>
    </source>
</evidence>
<keyword evidence="3 7" id="KW-1133">Transmembrane helix</keyword>
<dbReference type="GO" id="GO:0016020">
    <property type="term" value="C:membrane"/>
    <property type="evidence" value="ECO:0007669"/>
    <property type="project" value="UniProtKB-SubCell"/>
</dbReference>
<reference evidence="9" key="1">
    <citation type="journal article" date="2016" name="Nature">
        <title>Genome evolution in the allotetraploid frog Xenopus laevis.</title>
        <authorList>
            <person name="Session A.M."/>
            <person name="Uno Y."/>
            <person name="Kwon T."/>
            <person name="Chapman J.A."/>
            <person name="Toyoda A."/>
            <person name="Takahashi S."/>
            <person name="Fukui A."/>
            <person name="Hikosaka A."/>
            <person name="Suzuki A."/>
            <person name="Kondo M."/>
            <person name="van Heeringen S.J."/>
            <person name="Quigley I."/>
            <person name="Heinz S."/>
            <person name="Ogino H."/>
            <person name="Ochi H."/>
            <person name="Hellsten U."/>
            <person name="Lyons J.B."/>
            <person name="Simakov O."/>
            <person name="Putnam N."/>
            <person name="Stites J."/>
            <person name="Kuroki Y."/>
            <person name="Tanaka T."/>
            <person name="Michiue T."/>
            <person name="Watanabe M."/>
            <person name="Bogdanovic O."/>
            <person name="Lister R."/>
            <person name="Georgiou G."/>
            <person name="Paranjpe S.S."/>
            <person name="van Kruijsbergen I."/>
            <person name="Shu S."/>
            <person name="Carlson J."/>
            <person name="Kinoshita T."/>
            <person name="Ohta Y."/>
            <person name="Mawaribuchi S."/>
            <person name="Jenkins J."/>
            <person name="Grimwood J."/>
            <person name="Schmutz J."/>
            <person name="Mitros T."/>
            <person name="Mozaffari S.V."/>
            <person name="Suzuki Y."/>
            <person name="Haramoto Y."/>
            <person name="Yamamoto T.S."/>
            <person name="Takagi C."/>
            <person name="Heald R."/>
            <person name="Miller K."/>
            <person name="Haudenschild C."/>
            <person name="Kitzman J."/>
            <person name="Nakayama T."/>
            <person name="Izutsu Y."/>
            <person name="Robert J."/>
            <person name="Fortriede J."/>
            <person name="Burns K."/>
            <person name="Lotay V."/>
            <person name="Karimi K."/>
            <person name="Yasuoka Y."/>
            <person name="Dichmann D.S."/>
            <person name="Flajnik M.F."/>
            <person name="Houston D.W."/>
            <person name="Shendure J."/>
            <person name="DuPasquier L."/>
            <person name="Vize P.D."/>
            <person name="Zorn A.M."/>
            <person name="Ito M."/>
            <person name="Marcotte E.M."/>
            <person name="Wallingford J.B."/>
            <person name="Ito Y."/>
            <person name="Asashima M."/>
            <person name="Ueno N."/>
            <person name="Matsuda Y."/>
            <person name="Veenstra G.J."/>
            <person name="Fujiyama A."/>
            <person name="Harland R.M."/>
            <person name="Taira M."/>
            <person name="Rokhsar D.S."/>
        </authorList>
    </citation>
    <scope>NUCLEOTIDE SEQUENCE [LARGE SCALE GENOMIC DNA]</scope>
    <source>
        <strain evidence="9">J</strain>
    </source>
</reference>
<evidence type="ECO:0000256" key="7">
    <source>
        <dbReference type="SAM" id="Phobius"/>
    </source>
</evidence>